<dbReference type="InterPro" id="IPR006076">
    <property type="entry name" value="FAD-dep_OxRdtase"/>
</dbReference>
<dbReference type="OrthoDB" id="7818064at2"/>
<dbReference type="PANTHER" id="PTHR13847">
    <property type="entry name" value="SARCOSINE DEHYDROGENASE-RELATED"/>
    <property type="match status" value="1"/>
</dbReference>
<name>A0A562NQA1_9RHOB</name>
<dbReference type="GO" id="GO:0016491">
    <property type="term" value="F:oxidoreductase activity"/>
    <property type="evidence" value="ECO:0007669"/>
    <property type="project" value="UniProtKB-KW"/>
</dbReference>
<comment type="caution">
    <text evidence="3">The sequence shown here is derived from an EMBL/GenBank/DDBJ whole genome shotgun (WGS) entry which is preliminary data.</text>
</comment>
<dbReference type="Gene3D" id="3.30.9.10">
    <property type="entry name" value="D-Amino Acid Oxidase, subunit A, domain 2"/>
    <property type="match status" value="2"/>
</dbReference>
<dbReference type="Pfam" id="PF01266">
    <property type="entry name" value="DAO"/>
    <property type="match status" value="1"/>
</dbReference>
<accession>A0A562NQA1</accession>
<dbReference type="RefSeq" id="WP_145397710.1">
    <property type="nucleotide sequence ID" value="NZ_VLKU01000005.1"/>
</dbReference>
<dbReference type="PROSITE" id="PS51257">
    <property type="entry name" value="PROKAR_LIPOPROTEIN"/>
    <property type="match status" value="1"/>
</dbReference>
<keyword evidence="1" id="KW-0560">Oxidoreductase</keyword>
<protein>
    <submittedName>
        <fullName evidence="3">Glycine/D-amino acid oxidase-like deaminating enzyme</fullName>
    </submittedName>
</protein>
<feature type="domain" description="FAD dependent oxidoreductase" evidence="2">
    <location>
        <begin position="9"/>
        <end position="321"/>
    </location>
</feature>
<dbReference type="GO" id="GO:0005737">
    <property type="term" value="C:cytoplasm"/>
    <property type="evidence" value="ECO:0007669"/>
    <property type="project" value="TreeGrafter"/>
</dbReference>
<reference evidence="3 4" key="1">
    <citation type="journal article" date="2015" name="Stand. Genomic Sci.">
        <title>Genomic Encyclopedia of Bacterial and Archaeal Type Strains, Phase III: the genomes of soil and plant-associated and newly described type strains.</title>
        <authorList>
            <person name="Whitman W.B."/>
            <person name="Woyke T."/>
            <person name="Klenk H.P."/>
            <person name="Zhou Y."/>
            <person name="Lilburn T.G."/>
            <person name="Beck B.J."/>
            <person name="De Vos P."/>
            <person name="Vandamme P."/>
            <person name="Eisen J.A."/>
            <person name="Garrity G."/>
            <person name="Hugenholtz P."/>
            <person name="Kyrpides N.C."/>
        </authorList>
    </citation>
    <scope>NUCLEOTIDE SEQUENCE [LARGE SCALE GENOMIC DNA]</scope>
    <source>
        <strain evidence="3 4">CGMCC 1.5364</strain>
    </source>
</reference>
<keyword evidence="4" id="KW-1185">Reference proteome</keyword>
<sequence>MASAKVIEIAGAGILGLACGWELTRRGARVRIHEAGRIGDGSSGGHVGALAPHAPENWNDKKQIQMQALAGAADWWAEISAIGGIDPGYGRTGRIQPVEPGTEARLQERIAAAGANWPDWAQMQLTDRPEATLVPASASGLWLVDNLTARLNPRAALASLASAIRTQGGEIIEHAPADPDRPAIWATGAAGLAPFGGNGVKGQSALLAFDAGATPQVFADALHIVAHGDGTVAIGSTSEREWDGMGTDAQLDALIEKARRICPALQDAPVIDRWAGVRPRAKSRAPLVGAWPGRPGHFVANGGFKIGFGMAPAIAGLIADLVLEGEDRIPAAFRVPG</sequence>
<dbReference type="PANTHER" id="PTHR13847:SF289">
    <property type="entry name" value="GLYCINE OXIDASE"/>
    <property type="match status" value="1"/>
</dbReference>
<proteinExistence type="predicted"/>
<dbReference type="Proteomes" id="UP000316225">
    <property type="component" value="Unassembled WGS sequence"/>
</dbReference>
<organism evidence="3 4">
    <name type="scientific">Paracoccus sulfuroxidans</name>
    <dbReference type="NCBI Taxonomy" id="384678"/>
    <lineage>
        <taxon>Bacteria</taxon>
        <taxon>Pseudomonadati</taxon>
        <taxon>Pseudomonadota</taxon>
        <taxon>Alphaproteobacteria</taxon>
        <taxon>Rhodobacterales</taxon>
        <taxon>Paracoccaceae</taxon>
        <taxon>Paracoccus</taxon>
    </lineage>
</organism>
<dbReference type="AlphaFoldDB" id="A0A562NQA1"/>
<gene>
    <name evidence="3" type="ORF">IQ24_01892</name>
</gene>
<evidence type="ECO:0000259" key="2">
    <source>
        <dbReference type="Pfam" id="PF01266"/>
    </source>
</evidence>
<evidence type="ECO:0000256" key="1">
    <source>
        <dbReference type="ARBA" id="ARBA00023002"/>
    </source>
</evidence>
<dbReference type="EMBL" id="VLKU01000005">
    <property type="protein sequence ID" value="TWI34374.1"/>
    <property type="molecule type" value="Genomic_DNA"/>
</dbReference>
<evidence type="ECO:0000313" key="4">
    <source>
        <dbReference type="Proteomes" id="UP000316225"/>
    </source>
</evidence>
<evidence type="ECO:0000313" key="3">
    <source>
        <dbReference type="EMBL" id="TWI34374.1"/>
    </source>
</evidence>
<dbReference type="SUPFAM" id="SSF51971">
    <property type="entry name" value="Nucleotide-binding domain"/>
    <property type="match status" value="1"/>
</dbReference>
<dbReference type="Gene3D" id="3.50.50.60">
    <property type="entry name" value="FAD/NAD(P)-binding domain"/>
    <property type="match status" value="2"/>
</dbReference>
<dbReference type="InterPro" id="IPR036188">
    <property type="entry name" value="FAD/NAD-bd_sf"/>
</dbReference>